<dbReference type="EMBL" id="KN831944">
    <property type="protein sequence ID" value="KIO15061.1"/>
    <property type="molecule type" value="Genomic_DNA"/>
</dbReference>
<reference evidence="1 2" key="1">
    <citation type="submission" date="2014-04" db="EMBL/GenBank/DDBJ databases">
        <authorList>
            <consortium name="DOE Joint Genome Institute"/>
            <person name="Kuo A."/>
            <person name="Kohler A."/>
            <person name="Costa M.D."/>
            <person name="Nagy L.G."/>
            <person name="Floudas D."/>
            <person name="Copeland A."/>
            <person name="Barry K.W."/>
            <person name="Cichocki N."/>
            <person name="Veneault-Fourrey C."/>
            <person name="LaButti K."/>
            <person name="Lindquist E.A."/>
            <person name="Lipzen A."/>
            <person name="Lundell T."/>
            <person name="Morin E."/>
            <person name="Murat C."/>
            <person name="Sun H."/>
            <person name="Tunlid A."/>
            <person name="Henrissat B."/>
            <person name="Grigoriev I.V."/>
            <person name="Hibbett D.S."/>
            <person name="Martin F."/>
            <person name="Nordberg H.P."/>
            <person name="Cantor M.N."/>
            <person name="Hua S.X."/>
        </authorList>
    </citation>
    <scope>NUCLEOTIDE SEQUENCE [LARGE SCALE GENOMIC DNA]</scope>
    <source>
        <strain evidence="1 2">Marx 270</strain>
    </source>
</reference>
<dbReference type="HOGENOM" id="CLU_1261982_0_0_1"/>
<organism evidence="1 2">
    <name type="scientific">Pisolithus tinctorius Marx 270</name>
    <dbReference type="NCBI Taxonomy" id="870435"/>
    <lineage>
        <taxon>Eukaryota</taxon>
        <taxon>Fungi</taxon>
        <taxon>Dikarya</taxon>
        <taxon>Basidiomycota</taxon>
        <taxon>Agaricomycotina</taxon>
        <taxon>Agaricomycetes</taxon>
        <taxon>Agaricomycetidae</taxon>
        <taxon>Boletales</taxon>
        <taxon>Sclerodermatineae</taxon>
        <taxon>Pisolithaceae</taxon>
        <taxon>Pisolithus</taxon>
    </lineage>
</organism>
<dbReference type="AlphaFoldDB" id="A0A0C3PZ43"/>
<dbReference type="InParanoid" id="A0A0C3PZ43"/>
<keyword evidence="2" id="KW-1185">Reference proteome</keyword>
<protein>
    <submittedName>
        <fullName evidence="1">Uncharacterized protein</fullName>
    </submittedName>
</protein>
<gene>
    <name evidence="1" type="ORF">M404DRAFT_198858</name>
</gene>
<name>A0A0C3PZ43_PISTI</name>
<proteinExistence type="predicted"/>
<evidence type="ECO:0000313" key="2">
    <source>
        <dbReference type="Proteomes" id="UP000054217"/>
    </source>
</evidence>
<evidence type="ECO:0000313" key="1">
    <source>
        <dbReference type="EMBL" id="KIO15061.1"/>
    </source>
</evidence>
<dbReference type="Proteomes" id="UP000054217">
    <property type="component" value="Unassembled WGS sequence"/>
</dbReference>
<accession>A0A0C3PZ43</accession>
<sequence length="219" mass="23544">MENTNPTVFHGLLPALTVFTNADDDVETIIPSVQALTMALRAVSNQSEGIIFEVVLELGQGPVTPFIHDLLGASKVEGLHATGRKDLSKHVSTFASSTRFFFFFFSYLDGRLSEAVGSRGARQERVGRSLCRCELGPCTVEAAGSGTEGVGWAGVDGGHHLGGLERCGVTKLATFEAAEKKSPAYFRLHTESHQQVVSIMQSICCRGSSSPHSPKYKVE</sequence>
<reference evidence="2" key="2">
    <citation type="submission" date="2015-01" db="EMBL/GenBank/DDBJ databases">
        <title>Evolutionary Origins and Diversification of the Mycorrhizal Mutualists.</title>
        <authorList>
            <consortium name="DOE Joint Genome Institute"/>
            <consortium name="Mycorrhizal Genomics Consortium"/>
            <person name="Kohler A."/>
            <person name="Kuo A."/>
            <person name="Nagy L.G."/>
            <person name="Floudas D."/>
            <person name="Copeland A."/>
            <person name="Barry K.W."/>
            <person name="Cichocki N."/>
            <person name="Veneault-Fourrey C."/>
            <person name="LaButti K."/>
            <person name="Lindquist E.A."/>
            <person name="Lipzen A."/>
            <person name="Lundell T."/>
            <person name="Morin E."/>
            <person name="Murat C."/>
            <person name="Riley R."/>
            <person name="Ohm R."/>
            <person name="Sun H."/>
            <person name="Tunlid A."/>
            <person name="Henrissat B."/>
            <person name="Grigoriev I.V."/>
            <person name="Hibbett D.S."/>
            <person name="Martin F."/>
        </authorList>
    </citation>
    <scope>NUCLEOTIDE SEQUENCE [LARGE SCALE GENOMIC DNA]</scope>
    <source>
        <strain evidence="2">Marx 270</strain>
    </source>
</reference>